<accession>A0A388JK86</accession>
<evidence type="ECO:0000313" key="1">
    <source>
        <dbReference type="EMBL" id="GBG44028.1"/>
    </source>
</evidence>
<reference evidence="1 2" key="1">
    <citation type="journal article" date="2018" name="Cell">
        <title>The Chara Genome: Secondary Complexity and Implications for Plant Terrestrialization.</title>
        <authorList>
            <person name="Nishiyama T."/>
            <person name="Sakayama H."/>
            <person name="Vries J.D."/>
            <person name="Buschmann H."/>
            <person name="Saint-Marcoux D."/>
            <person name="Ullrich K.K."/>
            <person name="Haas F.B."/>
            <person name="Vanderstraeten L."/>
            <person name="Becker D."/>
            <person name="Lang D."/>
            <person name="Vosolsobe S."/>
            <person name="Rombauts S."/>
            <person name="Wilhelmsson P.K.I."/>
            <person name="Janitza P."/>
            <person name="Kern R."/>
            <person name="Heyl A."/>
            <person name="Rumpler F."/>
            <person name="Villalobos L.I.A.C."/>
            <person name="Clay J.M."/>
            <person name="Skokan R."/>
            <person name="Toyoda A."/>
            <person name="Suzuki Y."/>
            <person name="Kagoshima H."/>
            <person name="Schijlen E."/>
            <person name="Tajeshwar N."/>
            <person name="Catarino B."/>
            <person name="Hetherington A.J."/>
            <person name="Saltykova A."/>
            <person name="Bonnot C."/>
            <person name="Breuninger H."/>
            <person name="Symeonidi A."/>
            <person name="Radhakrishnan G.V."/>
            <person name="Van Nieuwerburgh F."/>
            <person name="Deforce D."/>
            <person name="Chang C."/>
            <person name="Karol K.G."/>
            <person name="Hedrich R."/>
            <person name="Ulvskov P."/>
            <person name="Glockner G."/>
            <person name="Delwiche C.F."/>
            <person name="Petrasek J."/>
            <person name="Van de Peer Y."/>
            <person name="Friml J."/>
            <person name="Beilby M."/>
            <person name="Dolan L."/>
            <person name="Kohara Y."/>
            <person name="Sugano S."/>
            <person name="Fujiyama A."/>
            <person name="Delaux P.-M."/>
            <person name="Quint M."/>
            <person name="TheiBen G."/>
            <person name="Hagemann M."/>
            <person name="Harholt J."/>
            <person name="Dunand C."/>
            <person name="Zachgo S."/>
            <person name="Langdale J."/>
            <person name="Maumus F."/>
            <person name="Straeten D.V.D."/>
            <person name="Gould S.B."/>
            <person name="Rensing S.A."/>
        </authorList>
    </citation>
    <scope>NUCLEOTIDE SEQUENCE [LARGE SCALE GENOMIC DNA]</scope>
    <source>
        <strain evidence="1 2">S276</strain>
    </source>
</reference>
<gene>
    <name evidence="1" type="ORF">CBR_g77558</name>
</gene>
<organism evidence="1 2">
    <name type="scientific">Chara braunii</name>
    <name type="common">Braun's stonewort</name>
    <dbReference type="NCBI Taxonomy" id="69332"/>
    <lineage>
        <taxon>Eukaryota</taxon>
        <taxon>Viridiplantae</taxon>
        <taxon>Streptophyta</taxon>
        <taxon>Charophyceae</taxon>
        <taxon>Charales</taxon>
        <taxon>Characeae</taxon>
        <taxon>Chara</taxon>
    </lineage>
</organism>
<protein>
    <submittedName>
        <fullName evidence="1">Uncharacterized protein</fullName>
    </submittedName>
</protein>
<dbReference type="Gramene" id="GBG44028">
    <property type="protein sequence ID" value="GBG44028"/>
    <property type="gene ID" value="CBR_g77558"/>
</dbReference>
<keyword evidence="2" id="KW-1185">Reference proteome</keyword>
<comment type="caution">
    <text evidence="1">The sequence shown here is derived from an EMBL/GenBank/DDBJ whole genome shotgun (WGS) entry which is preliminary data.</text>
</comment>
<dbReference type="AlphaFoldDB" id="A0A388JK86"/>
<dbReference type="Proteomes" id="UP000265515">
    <property type="component" value="Unassembled WGS sequence"/>
</dbReference>
<dbReference type="EMBL" id="BFEA01003254">
    <property type="protein sequence ID" value="GBG44028.1"/>
    <property type="molecule type" value="Genomic_DNA"/>
</dbReference>
<evidence type="ECO:0000313" key="2">
    <source>
        <dbReference type="Proteomes" id="UP000265515"/>
    </source>
</evidence>
<sequence length="70" mass="7617">MPSSSPSLVLIVFSGQKKHERKPSVEIWITDRGRERRGRGGEGRGIMGCPFSRTGDAAAAVSRLLSLIHI</sequence>
<proteinExistence type="predicted"/>
<name>A0A388JK86_CHABU</name>